<dbReference type="Pfam" id="PF00111">
    <property type="entry name" value="Fer2"/>
    <property type="match status" value="1"/>
</dbReference>
<dbReference type="AlphaFoldDB" id="A0A845QVT7"/>
<dbReference type="Proteomes" id="UP000467132">
    <property type="component" value="Unassembled WGS sequence"/>
</dbReference>
<dbReference type="Gene3D" id="3.10.20.30">
    <property type="match status" value="1"/>
</dbReference>
<evidence type="ECO:0000313" key="4">
    <source>
        <dbReference type="EMBL" id="NBI05909.1"/>
    </source>
</evidence>
<comment type="caution">
    <text evidence="4">The sequence shown here is derived from an EMBL/GenBank/DDBJ whole genome shotgun (WGS) entry which is preliminary data.</text>
</comment>
<feature type="domain" description="2Fe-2S ferredoxin-type" evidence="3">
    <location>
        <begin position="4"/>
        <end position="95"/>
    </location>
</feature>
<dbReference type="InterPro" id="IPR012675">
    <property type="entry name" value="Beta-grasp_dom_sf"/>
</dbReference>
<evidence type="ECO:0000259" key="3">
    <source>
        <dbReference type="PROSITE" id="PS51085"/>
    </source>
</evidence>
<organism evidence="4 5">
    <name type="scientific">Senegalia massiliensis</name>
    <dbReference type="NCBI Taxonomy" id="1720316"/>
    <lineage>
        <taxon>Bacteria</taxon>
        <taxon>Bacillati</taxon>
        <taxon>Bacillota</taxon>
        <taxon>Clostridia</taxon>
        <taxon>Eubacteriales</taxon>
        <taxon>Clostridiaceae</taxon>
        <taxon>Senegalia</taxon>
    </lineage>
</organism>
<keyword evidence="2" id="KW-0274">FAD</keyword>
<dbReference type="PANTHER" id="PTHR43644">
    <property type="entry name" value="NA(+)-TRANSLOCATING NADH-QUINONE REDUCTASE SUBUNIT"/>
    <property type="match status" value="1"/>
</dbReference>
<evidence type="ECO:0000256" key="2">
    <source>
        <dbReference type="ARBA" id="ARBA00022827"/>
    </source>
</evidence>
<name>A0A845QVT7_9CLOT</name>
<proteinExistence type="predicted"/>
<reference evidence="4 5" key="1">
    <citation type="submission" date="2018-08" db="EMBL/GenBank/DDBJ databases">
        <title>Murine metabolic-syndrome-specific gut microbial biobank.</title>
        <authorList>
            <person name="Liu C."/>
        </authorList>
    </citation>
    <scope>NUCLEOTIDE SEQUENCE [LARGE SCALE GENOMIC DNA]</scope>
    <source>
        <strain evidence="4 5">583</strain>
    </source>
</reference>
<dbReference type="RefSeq" id="WP_160196396.1">
    <property type="nucleotide sequence ID" value="NZ_QXXA01000004.1"/>
</dbReference>
<dbReference type="GO" id="GO:0051536">
    <property type="term" value="F:iron-sulfur cluster binding"/>
    <property type="evidence" value="ECO:0007669"/>
    <property type="project" value="InterPro"/>
</dbReference>
<evidence type="ECO:0000313" key="5">
    <source>
        <dbReference type="Proteomes" id="UP000467132"/>
    </source>
</evidence>
<dbReference type="PANTHER" id="PTHR43644:SF1">
    <property type="entry name" value="NAD(P)H-FLAVIN REDUCTASE"/>
    <property type="match status" value="1"/>
</dbReference>
<dbReference type="InterPro" id="IPR001041">
    <property type="entry name" value="2Fe-2S_ferredoxin-type"/>
</dbReference>
<dbReference type="EMBL" id="QXXA01000004">
    <property type="protein sequence ID" value="NBI05909.1"/>
    <property type="molecule type" value="Genomic_DNA"/>
</dbReference>
<dbReference type="SUPFAM" id="SSF54292">
    <property type="entry name" value="2Fe-2S ferredoxin-like"/>
    <property type="match status" value="1"/>
</dbReference>
<accession>A0A845QVT7</accession>
<dbReference type="InterPro" id="IPR036010">
    <property type="entry name" value="2Fe-2S_ferredoxin-like_sf"/>
</dbReference>
<dbReference type="OrthoDB" id="9810588at2"/>
<evidence type="ECO:0000256" key="1">
    <source>
        <dbReference type="ARBA" id="ARBA00022630"/>
    </source>
</evidence>
<protein>
    <recommendedName>
        <fullName evidence="3">2Fe-2S ferredoxin-type domain-containing protein</fullName>
    </recommendedName>
</protein>
<gene>
    <name evidence="4" type="ORF">D3Z33_03435</name>
</gene>
<keyword evidence="1" id="KW-0285">Flavoprotein</keyword>
<dbReference type="PROSITE" id="PS51085">
    <property type="entry name" value="2FE2S_FER_2"/>
    <property type="match status" value="1"/>
</dbReference>
<keyword evidence="5" id="KW-1185">Reference proteome</keyword>
<sequence>MNDMYINIEFKKSGKTVRTYPGYTLLQIARANKIPILSPCGGNALCGGCRVKVIEGNDIIDVSAEEYNKLSDEQIEDNWRLSCSFIPYKDIVVDA</sequence>
<dbReference type="CDD" id="cd00207">
    <property type="entry name" value="fer2"/>
    <property type="match status" value="1"/>
</dbReference>